<dbReference type="Gene3D" id="1.10.510.10">
    <property type="entry name" value="Transferase(Phosphotransferase) domain 1"/>
    <property type="match status" value="1"/>
</dbReference>
<sequence length="226" mass="26043">MTKNQWTCFIEDSNMKGRGAHGKVYVGYNTRKVAIKEFQNIKLARKEFGIMKEYGNGKFLPQYYDFFIMNRKAYIVMEYIGGNTLGTTYFESKGKKRPLKISINITINILRALNRLHSSGYAHMDIIPKNIMINGLQPHTVKLIDFSIAEPLTQSTLQNDLRQAAHMCIFLINGRVPIEKRKPNNIKPFAMSNTNLKKVLMVAIKPTKKKRYRSAQDFINALKVFT</sequence>
<comment type="caution">
    <text evidence="6">The sequence shown here is derived from an EMBL/GenBank/DDBJ whole genome shotgun (WGS) entry which is preliminary data.</text>
</comment>
<evidence type="ECO:0000259" key="5">
    <source>
        <dbReference type="PROSITE" id="PS50011"/>
    </source>
</evidence>
<dbReference type="EMBL" id="JBHLUX010000017">
    <property type="protein sequence ID" value="MFC0470034.1"/>
    <property type="molecule type" value="Genomic_DNA"/>
</dbReference>
<dbReference type="PROSITE" id="PS50011">
    <property type="entry name" value="PROTEIN_KINASE_DOM"/>
    <property type="match status" value="1"/>
</dbReference>
<keyword evidence="7" id="KW-1185">Reference proteome</keyword>
<evidence type="ECO:0000256" key="2">
    <source>
        <dbReference type="ARBA" id="ARBA00022741"/>
    </source>
</evidence>
<name>A0ABV6K9P9_9BACI</name>
<dbReference type="PANTHER" id="PTHR24348:SF22">
    <property type="entry name" value="NON-SPECIFIC SERINE_THREONINE PROTEIN KINASE"/>
    <property type="match status" value="1"/>
</dbReference>
<protein>
    <submittedName>
        <fullName evidence="6">Protein kinase</fullName>
    </submittedName>
</protein>
<keyword evidence="1" id="KW-0808">Transferase</keyword>
<gene>
    <name evidence="6" type="ORF">ACFFHM_05710</name>
</gene>
<dbReference type="RefSeq" id="WP_335961309.1">
    <property type="nucleotide sequence ID" value="NZ_JAXBLX010000016.1"/>
</dbReference>
<reference evidence="6 7" key="1">
    <citation type="submission" date="2024-09" db="EMBL/GenBank/DDBJ databases">
        <authorList>
            <person name="Sun Q."/>
            <person name="Mori K."/>
        </authorList>
    </citation>
    <scope>NUCLEOTIDE SEQUENCE [LARGE SCALE GENOMIC DNA]</scope>
    <source>
        <strain evidence="6 7">NCAIM B.02610</strain>
    </source>
</reference>
<dbReference type="Pfam" id="PF00069">
    <property type="entry name" value="Pkinase"/>
    <property type="match status" value="1"/>
</dbReference>
<keyword evidence="4" id="KW-0067">ATP-binding</keyword>
<keyword evidence="3 6" id="KW-0418">Kinase</keyword>
<dbReference type="InterPro" id="IPR011009">
    <property type="entry name" value="Kinase-like_dom_sf"/>
</dbReference>
<evidence type="ECO:0000256" key="4">
    <source>
        <dbReference type="ARBA" id="ARBA00022840"/>
    </source>
</evidence>
<proteinExistence type="predicted"/>
<dbReference type="SUPFAM" id="SSF56112">
    <property type="entry name" value="Protein kinase-like (PK-like)"/>
    <property type="match status" value="1"/>
</dbReference>
<evidence type="ECO:0000256" key="3">
    <source>
        <dbReference type="ARBA" id="ARBA00022777"/>
    </source>
</evidence>
<dbReference type="Proteomes" id="UP001589838">
    <property type="component" value="Unassembled WGS sequence"/>
</dbReference>
<dbReference type="GO" id="GO:0016301">
    <property type="term" value="F:kinase activity"/>
    <property type="evidence" value="ECO:0007669"/>
    <property type="project" value="UniProtKB-KW"/>
</dbReference>
<keyword evidence="2" id="KW-0547">Nucleotide-binding</keyword>
<dbReference type="InterPro" id="IPR045269">
    <property type="entry name" value="Atg1-like"/>
</dbReference>
<dbReference type="PANTHER" id="PTHR24348">
    <property type="entry name" value="SERINE/THREONINE-PROTEIN KINASE UNC-51-RELATED"/>
    <property type="match status" value="1"/>
</dbReference>
<organism evidence="6 7">
    <name type="scientific">Halalkalibacter kiskunsagensis</name>
    <dbReference type="NCBI Taxonomy" id="1548599"/>
    <lineage>
        <taxon>Bacteria</taxon>
        <taxon>Bacillati</taxon>
        <taxon>Bacillota</taxon>
        <taxon>Bacilli</taxon>
        <taxon>Bacillales</taxon>
        <taxon>Bacillaceae</taxon>
        <taxon>Halalkalibacter</taxon>
    </lineage>
</organism>
<accession>A0ABV6K9P9</accession>
<feature type="domain" description="Protein kinase" evidence="5">
    <location>
        <begin position="10"/>
        <end position="226"/>
    </location>
</feature>
<evidence type="ECO:0000313" key="7">
    <source>
        <dbReference type="Proteomes" id="UP001589838"/>
    </source>
</evidence>
<dbReference type="InterPro" id="IPR000719">
    <property type="entry name" value="Prot_kinase_dom"/>
</dbReference>
<evidence type="ECO:0000313" key="6">
    <source>
        <dbReference type="EMBL" id="MFC0470034.1"/>
    </source>
</evidence>
<evidence type="ECO:0000256" key="1">
    <source>
        <dbReference type="ARBA" id="ARBA00022679"/>
    </source>
</evidence>